<dbReference type="Proteomes" id="UP000805193">
    <property type="component" value="Unassembled WGS sequence"/>
</dbReference>
<protein>
    <submittedName>
        <fullName evidence="1">Uncharacterized protein</fullName>
    </submittedName>
</protein>
<comment type="caution">
    <text evidence="1">The sequence shown here is derived from an EMBL/GenBank/DDBJ whole genome shotgun (WGS) entry which is preliminary data.</text>
</comment>
<dbReference type="EMBL" id="JABSTQ010009198">
    <property type="protein sequence ID" value="KAG0431768.1"/>
    <property type="molecule type" value="Genomic_DNA"/>
</dbReference>
<gene>
    <name evidence="1" type="ORF">HPB47_021476</name>
</gene>
<organism evidence="1 2">
    <name type="scientific">Ixodes persulcatus</name>
    <name type="common">Taiga tick</name>
    <dbReference type="NCBI Taxonomy" id="34615"/>
    <lineage>
        <taxon>Eukaryota</taxon>
        <taxon>Metazoa</taxon>
        <taxon>Ecdysozoa</taxon>
        <taxon>Arthropoda</taxon>
        <taxon>Chelicerata</taxon>
        <taxon>Arachnida</taxon>
        <taxon>Acari</taxon>
        <taxon>Parasitiformes</taxon>
        <taxon>Ixodida</taxon>
        <taxon>Ixodoidea</taxon>
        <taxon>Ixodidae</taxon>
        <taxon>Ixodinae</taxon>
        <taxon>Ixodes</taxon>
    </lineage>
</organism>
<keyword evidence="2" id="KW-1185">Reference proteome</keyword>
<evidence type="ECO:0000313" key="2">
    <source>
        <dbReference type="Proteomes" id="UP000805193"/>
    </source>
</evidence>
<evidence type="ECO:0000313" key="1">
    <source>
        <dbReference type="EMBL" id="KAG0431768.1"/>
    </source>
</evidence>
<sequence length="378" mass="42705">MEPRLRTGRSTQPGSHREGPQQDKRQLTEEEITEFREAFTLFDKESSGAIKASDLGTVMRSLGYSPTEADIKVFDRNGDGFVSTAELRHVMTTLGEKLTHEEVDEMIREADRDGDGQINYDEFVAMMTSKKAVMGGGKERERERTVSHYAKTNVFDRWSATRRVLKSRSPGFERASSISDSHALPKCPVCLPGFRASSRLLPDSIGAMMMLICLRFHSCDVRHRSFQQACIAADLEASGRQVMLADTLCPEKPDSCPKCVASLDDLTKDELCESDTEKSTFALLFLFERVKHKDGKYQLPLDHDVKLIQLNSTAHVRLEELLRECPREHQQLRMRRSDSYGHTYGGGNAYTSSYLVKTVKYVYPAYGKSAMGKCKRTF</sequence>
<reference evidence="1 2" key="1">
    <citation type="journal article" date="2020" name="Cell">
        <title>Large-Scale Comparative Analyses of Tick Genomes Elucidate Their Genetic Diversity and Vector Capacities.</title>
        <authorList>
            <consortium name="Tick Genome and Microbiome Consortium (TIGMIC)"/>
            <person name="Jia N."/>
            <person name="Wang J."/>
            <person name="Shi W."/>
            <person name="Du L."/>
            <person name="Sun Y."/>
            <person name="Zhan W."/>
            <person name="Jiang J.F."/>
            <person name="Wang Q."/>
            <person name="Zhang B."/>
            <person name="Ji P."/>
            <person name="Bell-Sakyi L."/>
            <person name="Cui X.M."/>
            <person name="Yuan T.T."/>
            <person name="Jiang B.G."/>
            <person name="Yang W.F."/>
            <person name="Lam T.T."/>
            <person name="Chang Q.C."/>
            <person name="Ding S.J."/>
            <person name="Wang X.J."/>
            <person name="Zhu J.G."/>
            <person name="Ruan X.D."/>
            <person name="Zhao L."/>
            <person name="Wei J.T."/>
            <person name="Ye R.Z."/>
            <person name="Que T.C."/>
            <person name="Du C.H."/>
            <person name="Zhou Y.H."/>
            <person name="Cheng J.X."/>
            <person name="Dai P.F."/>
            <person name="Guo W.B."/>
            <person name="Han X.H."/>
            <person name="Huang E.J."/>
            <person name="Li L.F."/>
            <person name="Wei W."/>
            <person name="Gao Y.C."/>
            <person name="Liu J.Z."/>
            <person name="Shao H.Z."/>
            <person name="Wang X."/>
            <person name="Wang C.C."/>
            <person name="Yang T.C."/>
            <person name="Huo Q.B."/>
            <person name="Li W."/>
            <person name="Chen H.Y."/>
            <person name="Chen S.E."/>
            <person name="Zhou L.G."/>
            <person name="Ni X.B."/>
            <person name="Tian J.H."/>
            <person name="Sheng Y."/>
            <person name="Liu T."/>
            <person name="Pan Y.S."/>
            <person name="Xia L.Y."/>
            <person name="Li J."/>
            <person name="Zhao F."/>
            <person name="Cao W.C."/>
        </authorList>
    </citation>
    <scope>NUCLEOTIDE SEQUENCE [LARGE SCALE GENOMIC DNA]</scope>
    <source>
        <strain evidence="1">Iper-2018</strain>
    </source>
</reference>
<proteinExistence type="predicted"/>
<accession>A0AC60QEC4</accession>
<name>A0AC60QEC4_IXOPE</name>